<dbReference type="OrthoDB" id="3239593at2"/>
<dbReference type="Proteomes" id="UP000298488">
    <property type="component" value="Unassembled WGS sequence"/>
</dbReference>
<dbReference type="InterPro" id="IPR006059">
    <property type="entry name" value="SBP"/>
</dbReference>
<name>A0A4R8VCX4_9MICO</name>
<evidence type="ECO:0000313" key="2">
    <source>
        <dbReference type="Proteomes" id="UP000298488"/>
    </source>
</evidence>
<dbReference type="Pfam" id="PF13416">
    <property type="entry name" value="SBP_bac_8"/>
    <property type="match status" value="1"/>
</dbReference>
<proteinExistence type="predicted"/>
<keyword evidence="2" id="KW-1185">Reference proteome</keyword>
<accession>A0A4R8VCX4</accession>
<gene>
    <name evidence="1" type="ORF">E3N84_10405</name>
</gene>
<dbReference type="PANTHER" id="PTHR42779:SF1">
    <property type="entry name" value="PROTEIN YNJB"/>
    <property type="match status" value="1"/>
</dbReference>
<protein>
    <submittedName>
        <fullName evidence="1">Extracellular solute-binding protein</fullName>
    </submittedName>
</protein>
<organism evidence="1 2">
    <name type="scientific">Terrimesophilobacter mesophilus</name>
    <dbReference type="NCBI Taxonomy" id="433647"/>
    <lineage>
        <taxon>Bacteria</taxon>
        <taxon>Bacillati</taxon>
        <taxon>Actinomycetota</taxon>
        <taxon>Actinomycetes</taxon>
        <taxon>Micrococcales</taxon>
        <taxon>Microbacteriaceae</taxon>
        <taxon>Terrimesophilobacter</taxon>
    </lineage>
</organism>
<reference evidence="1 2" key="1">
    <citation type="submission" date="2019-03" db="EMBL/GenBank/DDBJ databases">
        <title>Genomics of glacier-inhabiting Cryobacterium strains.</title>
        <authorList>
            <person name="Liu Q."/>
            <person name="Xin Y.-H."/>
        </authorList>
    </citation>
    <scope>NUCLEOTIDE SEQUENCE [LARGE SCALE GENOMIC DNA]</scope>
    <source>
        <strain evidence="1 2">CGMCC 1.10440</strain>
    </source>
</reference>
<dbReference type="AlphaFoldDB" id="A0A4R8VCX4"/>
<dbReference type="SUPFAM" id="SSF53850">
    <property type="entry name" value="Periplasmic binding protein-like II"/>
    <property type="match status" value="1"/>
</dbReference>
<evidence type="ECO:0000313" key="1">
    <source>
        <dbReference type="EMBL" id="TFB80869.1"/>
    </source>
</evidence>
<dbReference type="Gene3D" id="3.40.190.10">
    <property type="entry name" value="Periplasmic binding protein-like II"/>
    <property type="match status" value="2"/>
</dbReference>
<sequence>MPSSPVTLNLVDVSGDVVIAQPMIEAYMKSHPDRLAKVNFDTGDATEIAGKLQAQQAAGVSQIDIVLTGNDALGAGIAQGSWLKLLPDYNKQLGDSVATYLPDAKKMLDLGEGYAIVNDFGNPGPLLEFLPSTVTDVPTTAAGLLEWAKANPGQFMYARPANSGPGRAFVQGLPYILGDSDPSDPINGWDKTWAYLKELGQYIEYYPSGTTATMKELANGTRSIIASSAGWDINARAIGTVQKEAEVSALENTSWIIDSNYIVIPKGISKDKLAVVLDLIQWMLTPEQQAKAYDTGYMYPGPAVEGVTLDMAPQESQNVINEFGREKYADLIDSYPTVLPLSNTAMGAMFDKWDREIGAGMIKE</sequence>
<dbReference type="EMBL" id="SOFI01000003">
    <property type="protein sequence ID" value="TFB80869.1"/>
    <property type="molecule type" value="Genomic_DNA"/>
</dbReference>
<comment type="caution">
    <text evidence="1">The sequence shown here is derived from an EMBL/GenBank/DDBJ whole genome shotgun (WGS) entry which is preliminary data.</text>
</comment>
<dbReference type="PANTHER" id="PTHR42779">
    <property type="entry name" value="PROTEIN YNJB"/>
    <property type="match status" value="1"/>
</dbReference>